<evidence type="ECO:0000313" key="2">
    <source>
        <dbReference type="Proteomes" id="UP000623467"/>
    </source>
</evidence>
<protein>
    <submittedName>
        <fullName evidence="1">Uncharacterized protein</fullName>
    </submittedName>
</protein>
<organism evidence="1 2">
    <name type="scientific">Mycena sanguinolenta</name>
    <dbReference type="NCBI Taxonomy" id="230812"/>
    <lineage>
        <taxon>Eukaryota</taxon>
        <taxon>Fungi</taxon>
        <taxon>Dikarya</taxon>
        <taxon>Basidiomycota</taxon>
        <taxon>Agaricomycotina</taxon>
        <taxon>Agaricomycetes</taxon>
        <taxon>Agaricomycetidae</taxon>
        <taxon>Agaricales</taxon>
        <taxon>Marasmiineae</taxon>
        <taxon>Mycenaceae</taxon>
        <taxon>Mycena</taxon>
    </lineage>
</organism>
<sequence length="346" mass="38887">MSVDLLASSAPFRMMRTKAVQSHHAEQLQSPQTPIQDAYDTQEQMVDSIPLATLSILPDPVFPVELERVIFEDTAVFYPAAIPALLCVARRVFIWIEPFLFRIIRTDRKPLADAVLHAMKAKPASFFDTSVRHVYFKLGSHSTQWTETEACALLSLCPRLHSFGAVAYWSPAALPPILNELHAVRRFSGCLDDIFGHALAVDLKLPFFQRITHMDVFENFGDVSWNKGRGGLQICADLAGLPALTHLCVHRGVHEGLLNHILKECVHLKVLMTKFDVVDHAREHAAAIQITDGRYLVVVTGTDEEYWADWERGARGGMDFWAAADEFVARKRNGEISASSYLLDHW</sequence>
<gene>
    <name evidence="1" type="ORF">MSAN_00177600</name>
</gene>
<dbReference type="AlphaFoldDB" id="A0A8H6ZEI1"/>
<accession>A0A8H6ZEI1</accession>
<dbReference type="Proteomes" id="UP000623467">
    <property type="component" value="Unassembled WGS sequence"/>
</dbReference>
<reference evidence="1" key="1">
    <citation type="submission" date="2020-05" db="EMBL/GenBank/DDBJ databases">
        <title>Mycena genomes resolve the evolution of fungal bioluminescence.</title>
        <authorList>
            <person name="Tsai I.J."/>
        </authorList>
    </citation>
    <scope>NUCLEOTIDE SEQUENCE</scope>
    <source>
        <strain evidence="1">160909Yilan</strain>
    </source>
</reference>
<evidence type="ECO:0000313" key="1">
    <source>
        <dbReference type="EMBL" id="KAF7377553.1"/>
    </source>
</evidence>
<proteinExistence type="predicted"/>
<name>A0A8H6ZEI1_9AGAR</name>
<dbReference type="OrthoDB" id="3033177at2759"/>
<dbReference type="EMBL" id="JACAZH010000001">
    <property type="protein sequence ID" value="KAF7377553.1"/>
    <property type="molecule type" value="Genomic_DNA"/>
</dbReference>
<comment type="caution">
    <text evidence="1">The sequence shown here is derived from an EMBL/GenBank/DDBJ whole genome shotgun (WGS) entry which is preliminary data.</text>
</comment>
<keyword evidence="2" id="KW-1185">Reference proteome</keyword>